<dbReference type="AlphaFoldDB" id="A0AA43Z8R9"/>
<evidence type="ECO:0000256" key="1">
    <source>
        <dbReference type="ARBA" id="ARBA00004786"/>
    </source>
</evidence>
<dbReference type="Proteomes" id="UP000736384">
    <property type="component" value="Unassembled WGS sequence"/>
</dbReference>
<dbReference type="GO" id="GO:0009898">
    <property type="term" value="C:cytoplasmic side of plasma membrane"/>
    <property type="evidence" value="ECO:0007669"/>
    <property type="project" value="TreeGrafter"/>
</dbReference>
<dbReference type="InterPro" id="IPR016160">
    <property type="entry name" value="Ald_DH_CS_CYS"/>
</dbReference>
<dbReference type="PIRSF" id="PIRSF000197">
    <property type="entry name" value="Bifunct_PutA"/>
    <property type="match status" value="1"/>
</dbReference>
<feature type="domain" description="Proline dehydrogenase PutA" evidence="9">
    <location>
        <begin position="74"/>
        <end position="186"/>
    </location>
</feature>
<dbReference type="InterPro" id="IPR016161">
    <property type="entry name" value="Ald_DH/histidinol_DH"/>
</dbReference>
<comment type="function">
    <text evidence="5">Oxidizes proline to glutamate for use as a carbon and nitrogen source.</text>
</comment>
<evidence type="ECO:0000313" key="10">
    <source>
        <dbReference type="EMBL" id="NHN78143.1"/>
    </source>
</evidence>
<dbReference type="Gene3D" id="1.20.5.460">
    <property type="entry name" value="Single helix bin"/>
    <property type="match status" value="1"/>
</dbReference>
<evidence type="ECO:0000259" key="8">
    <source>
        <dbReference type="Pfam" id="PF01619"/>
    </source>
</evidence>
<dbReference type="InterPro" id="IPR024089">
    <property type="entry name" value="PRODH_PutA_dom_I/II"/>
</dbReference>
<feature type="domain" description="Aldehyde dehydrogenase" evidence="7">
    <location>
        <begin position="579"/>
        <end position="1031"/>
    </location>
</feature>
<keyword evidence="2 5" id="KW-0560">Oxidoreductase</keyword>
<evidence type="ECO:0000256" key="4">
    <source>
        <dbReference type="ARBA" id="ARBA00048142"/>
    </source>
</evidence>
<comment type="cofactor">
    <cofactor evidence="5">
        <name>FAD</name>
        <dbReference type="ChEBI" id="CHEBI:57692"/>
    </cofactor>
</comment>
<keyword evidence="5" id="KW-0285">Flavoprotein</keyword>
<protein>
    <recommendedName>
        <fullName evidence="5">Bifunctional protein PutA</fullName>
    </recommendedName>
    <domain>
        <recommendedName>
            <fullName evidence="5">Proline dehydrogenase</fullName>
            <ecNumber evidence="5">1.5.5.2</ecNumber>
        </recommendedName>
        <alternativeName>
            <fullName evidence="5">Proline oxidase</fullName>
        </alternativeName>
    </domain>
    <domain>
        <recommendedName>
            <fullName evidence="5">Delta-1-pyrroline-5-carboxylate dehydrogenase</fullName>
            <shortName evidence="5">P5C dehydrogenase</shortName>
            <ecNumber evidence="5">1.2.1.88</ecNumber>
        </recommendedName>
        <alternativeName>
            <fullName evidence="5">L-glutamate gamma-semialdehyde dehydrogenase</fullName>
        </alternativeName>
    </domain>
</protein>
<dbReference type="GO" id="GO:0003700">
    <property type="term" value="F:DNA-binding transcription factor activity"/>
    <property type="evidence" value="ECO:0007669"/>
    <property type="project" value="InterPro"/>
</dbReference>
<dbReference type="Pfam" id="PF14850">
    <property type="entry name" value="Pro_dh-DNA_bdg"/>
    <property type="match status" value="1"/>
</dbReference>
<dbReference type="GO" id="GO:0003842">
    <property type="term" value="F:L-glutamate gamma-semialdehyde dehydrogenase activity"/>
    <property type="evidence" value="ECO:0007669"/>
    <property type="project" value="UniProtKB-UniRule"/>
</dbReference>
<evidence type="ECO:0000259" key="7">
    <source>
        <dbReference type="Pfam" id="PF00171"/>
    </source>
</evidence>
<dbReference type="NCBIfam" id="TIGR01238">
    <property type="entry name" value="D1pyr5carbox3"/>
    <property type="match status" value="1"/>
</dbReference>
<comment type="caution">
    <text evidence="10">The sequence shown here is derived from an EMBL/GenBank/DDBJ whole genome shotgun (WGS) entry which is preliminary data.</text>
</comment>
<feature type="active site" evidence="6">
    <location>
        <position position="809"/>
    </location>
</feature>
<dbReference type="Gene3D" id="3.20.20.220">
    <property type="match status" value="1"/>
</dbReference>
<dbReference type="EC" id="1.5.5.2" evidence="5"/>
<comment type="similarity">
    <text evidence="5">In the C-terminal section; belongs to the aldehyde dehydrogenase family.</text>
</comment>
<keyword evidence="5" id="KW-0678">Repressor</keyword>
<dbReference type="InterPro" id="IPR002872">
    <property type="entry name" value="Proline_DH_dom"/>
</dbReference>
<keyword evidence="3 5" id="KW-0520">NAD</keyword>
<dbReference type="SUPFAM" id="SSF51730">
    <property type="entry name" value="FAD-linked oxidoreductase"/>
    <property type="match status" value="1"/>
</dbReference>
<proteinExistence type="inferred from homology"/>
<dbReference type="Pfam" id="PF00171">
    <property type="entry name" value="Aldedh"/>
    <property type="match status" value="1"/>
</dbReference>
<name>A0AA43Z8R9_9GAMM</name>
<dbReference type="EMBL" id="JAAPAP010000009">
    <property type="protein sequence ID" value="NHN78143.1"/>
    <property type="molecule type" value="Genomic_DNA"/>
</dbReference>
<evidence type="ECO:0000313" key="11">
    <source>
        <dbReference type="Proteomes" id="UP000736384"/>
    </source>
</evidence>
<dbReference type="InterPro" id="IPR024082">
    <property type="entry name" value="PRODH_PutA_dom_II"/>
</dbReference>
<dbReference type="PANTHER" id="PTHR42862:SF1">
    <property type="entry name" value="DELTA-1-PYRROLINE-5-CARBOXYLATE DEHYDROGENASE 2, ISOFORM A-RELATED"/>
    <property type="match status" value="1"/>
</dbReference>
<dbReference type="NCBIfam" id="NF008869">
    <property type="entry name" value="PRK11904.1"/>
    <property type="match status" value="1"/>
</dbReference>
<dbReference type="InterPro" id="IPR005933">
    <property type="entry name" value="PutA_C"/>
</dbReference>
<organism evidence="10 11">
    <name type="scientific">Azotobacter chroococcum</name>
    <dbReference type="NCBI Taxonomy" id="353"/>
    <lineage>
        <taxon>Bacteria</taxon>
        <taxon>Pseudomonadati</taxon>
        <taxon>Pseudomonadota</taxon>
        <taxon>Gammaproteobacteria</taxon>
        <taxon>Pseudomonadales</taxon>
        <taxon>Pseudomonadaceae</taxon>
        <taxon>Azotobacter</taxon>
    </lineage>
</organism>
<dbReference type="InterPro" id="IPR016162">
    <property type="entry name" value="Ald_DH_N"/>
</dbReference>
<dbReference type="Pfam" id="PF01619">
    <property type="entry name" value="Pro_dh"/>
    <property type="match status" value="1"/>
</dbReference>
<dbReference type="EC" id="1.2.1.88" evidence="5"/>
<reference evidence="10" key="1">
    <citation type="submission" date="2020-03" db="EMBL/GenBank/DDBJ databases">
        <title>Genome assembly of Azotobacter chroococcum W5.</title>
        <authorList>
            <person name="Kannepalli A."/>
        </authorList>
    </citation>
    <scope>NUCLEOTIDE SEQUENCE</scope>
    <source>
        <strain evidence="10">W5</strain>
    </source>
</reference>
<dbReference type="Gene3D" id="3.40.605.10">
    <property type="entry name" value="Aldehyde Dehydrogenase, Chain A, domain 1"/>
    <property type="match status" value="1"/>
</dbReference>
<comment type="pathway">
    <text evidence="1 5">Amino-acid degradation; L-proline degradation into L-glutamate; L-glutamate from L-proline: step 2/2.</text>
</comment>
<dbReference type="InterPro" id="IPR029041">
    <property type="entry name" value="FAD-linked_oxidoreductase-like"/>
</dbReference>
<keyword evidence="5" id="KW-0238">DNA-binding</keyword>
<dbReference type="SUPFAM" id="SSF53720">
    <property type="entry name" value="ALDH-like"/>
    <property type="match status" value="1"/>
</dbReference>
<keyword evidence="5" id="KW-0274">FAD</keyword>
<dbReference type="InterPro" id="IPR015590">
    <property type="entry name" value="Aldehyde_DH_dom"/>
</dbReference>
<dbReference type="GO" id="GO:0010133">
    <property type="term" value="P:L-proline catabolic process to L-glutamate"/>
    <property type="evidence" value="ECO:0007669"/>
    <property type="project" value="UniProtKB-UniRule"/>
</dbReference>
<keyword evidence="5" id="KW-0804">Transcription</keyword>
<evidence type="ECO:0000256" key="2">
    <source>
        <dbReference type="ARBA" id="ARBA00023002"/>
    </source>
</evidence>
<feature type="domain" description="Proline dehydrogenase" evidence="8">
    <location>
        <begin position="195"/>
        <end position="492"/>
    </location>
</feature>
<dbReference type="RefSeq" id="WP_165892948.1">
    <property type="nucleotide sequence ID" value="NZ_JAAPAP010000009.1"/>
</dbReference>
<comment type="catalytic activity">
    <reaction evidence="4 5">
        <text>L-glutamate 5-semialdehyde + NAD(+) + H2O = L-glutamate + NADH + 2 H(+)</text>
        <dbReference type="Rhea" id="RHEA:30235"/>
        <dbReference type="ChEBI" id="CHEBI:15377"/>
        <dbReference type="ChEBI" id="CHEBI:15378"/>
        <dbReference type="ChEBI" id="CHEBI:29985"/>
        <dbReference type="ChEBI" id="CHEBI:57540"/>
        <dbReference type="ChEBI" id="CHEBI:57945"/>
        <dbReference type="ChEBI" id="CHEBI:58066"/>
        <dbReference type="EC" id="1.2.1.88"/>
    </reaction>
</comment>
<dbReference type="GO" id="GO:0003677">
    <property type="term" value="F:DNA binding"/>
    <property type="evidence" value="ECO:0007669"/>
    <property type="project" value="UniProtKB-KW"/>
</dbReference>
<evidence type="ECO:0000256" key="6">
    <source>
        <dbReference type="PIRSR" id="PIRSR000197-1"/>
    </source>
</evidence>
<dbReference type="FunFam" id="3.40.309.10:FF:000005">
    <property type="entry name" value="1-pyrroline-5-carboxylate dehydrogenase 1"/>
    <property type="match status" value="1"/>
</dbReference>
<dbReference type="GO" id="GO:0004657">
    <property type="term" value="F:proline dehydrogenase activity"/>
    <property type="evidence" value="ECO:0007669"/>
    <property type="project" value="UniProtKB-UniRule"/>
</dbReference>
<dbReference type="InterPro" id="IPR016163">
    <property type="entry name" value="Ald_DH_C"/>
</dbReference>
<keyword evidence="5" id="KW-0642">Proline metabolism</keyword>
<dbReference type="PROSITE" id="PS00070">
    <property type="entry name" value="ALDEHYDE_DEHYDR_CYS"/>
    <property type="match status" value="1"/>
</dbReference>
<evidence type="ECO:0000259" key="9">
    <source>
        <dbReference type="Pfam" id="PF14850"/>
    </source>
</evidence>
<gene>
    <name evidence="10" type="primary">putA</name>
    <name evidence="10" type="ORF">HA520_12795</name>
</gene>
<comment type="similarity">
    <text evidence="5">In the N-terminal section; belongs to the proline dehydrogenase family.</text>
</comment>
<dbReference type="PANTHER" id="PTHR42862">
    <property type="entry name" value="DELTA-1-PYRROLINE-5-CARBOXYLATE DEHYDROGENASE 1, ISOFORM A-RELATED"/>
    <property type="match status" value="1"/>
</dbReference>
<dbReference type="InterPro" id="IPR050485">
    <property type="entry name" value="Proline_metab_enzyme"/>
</dbReference>
<dbReference type="InterPro" id="IPR025703">
    <property type="entry name" value="Bifunct_PutA"/>
</dbReference>
<comment type="catalytic activity">
    <reaction evidence="5">
        <text>L-proline + a quinone = (S)-1-pyrroline-5-carboxylate + a quinol + H(+)</text>
        <dbReference type="Rhea" id="RHEA:23784"/>
        <dbReference type="ChEBI" id="CHEBI:15378"/>
        <dbReference type="ChEBI" id="CHEBI:17388"/>
        <dbReference type="ChEBI" id="CHEBI:24646"/>
        <dbReference type="ChEBI" id="CHEBI:60039"/>
        <dbReference type="ChEBI" id="CHEBI:132124"/>
        <dbReference type="EC" id="1.5.5.2"/>
    </reaction>
</comment>
<dbReference type="CDD" id="cd07125">
    <property type="entry name" value="ALDH_PutA-P5CDH"/>
    <property type="match status" value="1"/>
</dbReference>
<accession>A0AA43Z8R9</accession>
<comment type="pathway">
    <text evidence="5">Amino-acid degradation; L-proline degradation into L-glutamate; L-glutamate from L-proline: step 1/2.</text>
</comment>
<sequence>MFKASRVLQDDVLDTSAGEFFPVISANYCVDEATWLNELLPLADPGEAGIAAIRENARALIEAVRRRGNAEDTLDALLREYSLDTQEGLMLMCLAEALLRVPDPATAEALIRDKLSAAQWAQHLGHSDNLLVNFAAWGLLMTGRLVSPESPDGRPKKVIGRLLQRSGEPMIRAALNQAMKLMGSQFVLGRNIAEALRNARRARERGYGHSFDMLGEAALTEGAADRFLTDYRLAIEALGREPQVGSGPRPSISIKLSALHPRYEAAQRQRVLAELFASVRELAELARSVNVGITIDAEEADRLELSLELFEKLLCDPAIRGWGEFGLVVQAYSKRALPVLVWLTLLGRELDTRIPVRLVKGAYWDSEIKQCQVQGLDGYPVFTRKEGTDASYLACARYLFGEHTRGVLYPQFATHNAHTVACILAMAGEARPPRDFEFQRLHGMGDALYDCILAQHGAKVRIYAPVGEYRELLPYLVRRLLENGANSSFVHRLVDPRIPVETLIEHPLEQLRRCSNLANPRIPLPADIHGAERKNSRGINLNVRSQWEPFERVLRVQLEHRWQAAPLIDGQVLAGEVHEARCPQDLDRVVGTVWFAGVELVGQAMERLAAAWPRWNATPVEQRAAILERLADLLEEHRAELVALCILEAGKTIQDSLDEVREAVDFCRYYARQARLTLGRTELRGPTGERNELFYEGRGLFVCISPWNFPLAIYLGQVAAALVAGNCVLAKPAEQTSLIAARALDLLFAAGLPKEAIAFLPGDGPALGAACCADPHLAGVCFTGSTDTARLINRRLAWRDGPLATLIAETGGQNVMIVDSTALPEQVVKDALHSAFTSAGQRCSALRVLYLQNEIAGPVIGLLRGAMAELRVGLPQRRDSDVGPLIDAEARQALLEHVDTLKGEGRLLAEASLPAGLSGHFLAPVAFEIGGIGELRKEHFGPILHVVRYAAEELEQVVAAINASGYGLTLGVHSRNEATARRIEALARVGNLYINRNQIGAVVGVQPFGGCGLSGTGPKAGGPNYLLRFVHERSTAINTAAVGGNASLLSLSEEGE</sequence>
<feature type="active site" evidence="6">
    <location>
        <position position="843"/>
    </location>
</feature>
<evidence type="ECO:0000256" key="5">
    <source>
        <dbReference type="PIRNR" id="PIRNR000197"/>
    </source>
</evidence>
<dbReference type="Gene3D" id="3.40.309.10">
    <property type="entry name" value="Aldehyde Dehydrogenase, Chain A, domain 2"/>
    <property type="match status" value="1"/>
</dbReference>
<dbReference type="SUPFAM" id="SSF81935">
    <property type="entry name" value="N-terminal domain of bifunctional PutA protein"/>
    <property type="match status" value="1"/>
</dbReference>
<keyword evidence="5" id="KW-0805">Transcription regulation</keyword>
<evidence type="ECO:0000256" key="3">
    <source>
        <dbReference type="ARBA" id="ARBA00023027"/>
    </source>
</evidence>